<evidence type="ECO:0000313" key="3">
    <source>
        <dbReference type="Proteomes" id="UP001329430"/>
    </source>
</evidence>
<dbReference type="Proteomes" id="UP001329430">
    <property type="component" value="Chromosome 7"/>
</dbReference>
<accession>A0AAN7V4N4</accession>
<reference evidence="2 3" key="1">
    <citation type="journal article" date="2024" name="Insects">
        <title>An Improved Chromosome-Level Genome Assembly of the Firefly Pyrocoelia pectoralis.</title>
        <authorList>
            <person name="Fu X."/>
            <person name="Meyer-Rochow V.B."/>
            <person name="Ballantyne L."/>
            <person name="Zhu X."/>
        </authorList>
    </citation>
    <scope>NUCLEOTIDE SEQUENCE [LARGE SCALE GENOMIC DNA]</scope>
    <source>
        <strain evidence="2">XCY_ONT2</strain>
    </source>
</reference>
<evidence type="ECO:0000256" key="1">
    <source>
        <dbReference type="SAM" id="MobiDB-lite"/>
    </source>
</evidence>
<sequence length="106" mass="11986">MSKALRSRRPKMPPLHTTRGLVHSTQDKADALADSLELQCRPYLQDVDEEHALNVERTVRRFLRLSAHRSSTACSFGTCRKFHAPHWPSMQMTRRSSAQVGTPASS</sequence>
<feature type="region of interest" description="Disordered" evidence="1">
    <location>
        <begin position="1"/>
        <end position="21"/>
    </location>
</feature>
<organism evidence="2 3">
    <name type="scientific">Pyrocoelia pectoralis</name>
    <dbReference type="NCBI Taxonomy" id="417401"/>
    <lineage>
        <taxon>Eukaryota</taxon>
        <taxon>Metazoa</taxon>
        <taxon>Ecdysozoa</taxon>
        <taxon>Arthropoda</taxon>
        <taxon>Hexapoda</taxon>
        <taxon>Insecta</taxon>
        <taxon>Pterygota</taxon>
        <taxon>Neoptera</taxon>
        <taxon>Endopterygota</taxon>
        <taxon>Coleoptera</taxon>
        <taxon>Polyphaga</taxon>
        <taxon>Elateriformia</taxon>
        <taxon>Elateroidea</taxon>
        <taxon>Lampyridae</taxon>
        <taxon>Lampyrinae</taxon>
        <taxon>Pyrocoelia</taxon>
    </lineage>
</organism>
<gene>
    <name evidence="2" type="ORF">RI129_009449</name>
</gene>
<keyword evidence="3" id="KW-1185">Reference proteome</keyword>
<evidence type="ECO:0000313" key="2">
    <source>
        <dbReference type="EMBL" id="KAK5640902.1"/>
    </source>
</evidence>
<feature type="compositionally biased region" description="Basic residues" evidence="1">
    <location>
        <begin position="1"/>
        <end position="11"/>
    </location>
</feature>
<comment type="caution">
    <text evidence="2">The sequence shown here is derived from an EMBL/GenBank/DDBJ whole genome shotgun (WGS) entry which is preliminary data.</text>
</comment>
<proteinExistence type="predicted"/>
<name>A0AAN7V4N4_9COLE</name>
<protein>
    <submittedName>
        <fullName evidence="2">Uncharacterized protein</fullName>
    </submittedName>
</protein>
<dbReference type="AlphaFoldDB" id="A0AAN7V4N4"/>
<dbReference type="EMBL" id="JAVRBK010000007">
    <property type="protein sequence ID" value="KAK5640902.1"/>
    <property type="molecule type" value="Genomic_DNA"/>
</dbReference>